<dbReference type="InterPro" id="IPR053140">
    <property type="entry name" value="GDSL_Rv0518-like"/>
</dbReference>
<reference evidence="4" key="2">
    <citation type="submission" date="2020-09" db="EMBL/GenBank/DDBJ databases">
        <authorList>
            <person name="Sun Q."/>
            <person name="Ohkuma M."/>
        </authorList>
    </citation>
    <scope>NUCLEOTIDE SEQUENCE</scope>
    <source>
        <strain evidence="4">JCM 4369</strain>
    </source>
</reference>
<dbReference type="InterPro" id="IPR036514">
    <property type="entry name" value="SGNH_hydro_sf"/>
</dbReference>
<dbReference type="Pfam" id="PF13472">
    <property type="entry name" value="Lipase_GDSL_2"/>
    <property type="match status" value="1"/>
</dbReference>
<proteinExistence type="predicted"/>
<keyword evidence="2" id="KW-0812">Transmembrane</keyword>
<dbReference type="PANTHER" id="PTHR43784:SF2">
    <property type="entry name" value="GDSL-LIKE LIPASE_ACYLHYDROLASE, PUTATIVE (AFU_ORTHOLOGUE AFUA_2G00820)-RELATED"/>
    <property type="match status" value="1"/>
</dbReference>
<dbReference type="SUPFAM" id="SSF52266">
    <property type="entry name" value="SGNH hydrolase"/>
    <property type="match status" value="1"/>
</dbReference>
<sequence>MTHHGHITIGASGSHPEENNTSVTKRHGYAVLSAIVALVLAVSAAIYLTVASHDGTPRGTLADSRPHHGSSAAPASTGTWVGSWSTAPVAGEPGTETAGLAGHSVRNVVHAGTGGTSARITLSNLYGHAPLTLTHASIALSAGDGTAAADPESMRRLTFNGTTSVVIPAGGQIVSDAVRLTVPHDSDVLVTTFSPTPSGPVTYHPHARQISYLADGDRTEDATGAPYTRQTPYWRYLTSLDVLSNEADGTVVAFGDSITDGITSTTGANHRWPDILGGRLRTAVEGGRQLPRYSVVNEGISGNQVLADGLGRPAENQSGLGRFGRDALSHPGVKVVVIDLGVNDILRNPGLADPERILTGLRTLVREAHARGLKVVGATLMPFQGHRGCTPAREAVRQQVNAQIRAGGVYDAVVDFDKALRDPYAPHRLRPDYDSGDHLHPSDLGFSRMAEVFDLSTLGGAGQAEL</sequence>
<feature type="compositionally biased region" description="Polar residues" evidence="1">
    <location>
        <begin position="73"/>
        <end position="86"/>
    </location>
</feature>
<keyword evidence="2" id="KW-0472">Membrane</keyword>
<dbReference type="PANTHER" id="PTHR43784">
    <property type="entry name" value="GDSL-LIKE LIPASE/ACYLHYDROLASE, PUTATIVE (AFU_ORTHOLOGUE AFUA_2G00820)-RELATED"/>
    <property type="match status" value="1"/>
</dbReference>
<comment type="caution">
    <text evidence="4">The sequence shown here is derived from an EMBL/GenBank/DDBJ whole genome shotgun (WGS) entry which is preliminary data.</text>
</comment>
<organism evidence="4 5">
    <name type="scientific">Streptomyces filipinensis</name>
    <dbReference type="NCBI Taxonomy" id="66887"/>
    <lineage>
        <taxon>Bacteria</taxon>
        <taxon>Bacillati</taxon>
        <taxon>Actinomycetota</taxon>
        <taxon>Actinomycetes</taxon>
        <taxon>Kitasatosporales</taxon>
        <taxon>Streptomycetaceae</taxon>
        <taxon>Streptomyces</taxon>
    </lineage>
</organism>
<keyword evidence="5" id="KW-1185">Reference proteome</keyword>
<keyword evidence="2" id="KW-1133">Transmembrane helix</keyword>
<evidence type="ECO:0000256" key="1">
    <source>
        <dbReference type="SAM" id="MobiDB-lite"/>
    </source>
</evidence>
<evidence type="ECO:0000313" key="4">
    <source>
        <dbReference type="EMBL" id="GGU73302.1"/>
    </source>
</evidence>
<feature type="region of interest" description="Disordered" evidence="1">
    <location>
        <begin position="1"/>
        <end position="21"/>
    </location>
</feature>
<evidence type="ECO:0000313" key="5">
    <source>
        <dbReference type="Proteomes" id="UP000618795"/>
    </source>
</evidence>
<feature type="transmembrane region" description="Helical" evidence="2">
    <location>
        <begin position="29"/>
        <end position="50"/>
    </location>
</feature>
<accession>A0A918I6T7</accession>
<feature type="region of interest" description="Disordered" evidence="1">
    <location>
        <begin position="56"/>
        <end position="96"/>
    </location>
</feature>
<keyword evidence="4" id="KW-0378">Hydrolase</keyword>
<dbReference type="AlphaFoldDB" id="A0A918I6T7"/>
<dbReference type="Proteomes" id="UP000618795">
    <property type="component" value="Unassembled WGS sequence"/>
</dbReference>
<protein>
    <submittedName>
        <fullName evidence="4">SGNH hydrolase</fullName>
    </submittedName>
</protein>
<dbReference type="Gene3D" id="3.40.50.1110">
    <property type="entry name" value="SGNH hydrolase"/>
    <property type="match status" value="1"/>
</dbReference>
<dbReference type="CDD" id="cd01830">
    <property type="entry name" value="XynE_like"/>
    <property type="match status" value="1"/>
</dbReference>
<name>A0A918I6T7_9ACTN</name>
<dbReference type="InterPro" id="IPR013830">
    <property type="entry name" value="SGNH_hydro"/>
</dbReference>
<evidence type="ECO:0000256" key="2">
    <source>
        <dbReference type="SAM" id="Phobius"/>
    </source>
</evidence>
<dbReference type="GO" id="GO:0016787">
    <property type="term" value="F:hydrolase activity"/>
    <property type="evidence" value="ECO:0007669"/>
    <property type="project" value="UniProtKB-KW"/>
</dbReference>
<feature type="domain" description="SGNH hydrolase-type esterase" evidence="3">
    <location>
        <begin position="253"/>
        <end position="445"/>
    </location>
</feature>
<gene>
    <name evidence="4" type="ORF">GCM10010260_01200</name>
</gene>
<dbReference type="EMBL" id="BMTD01000001">
    <property type="protein sequence ID" value="GGU73302.1"/>
    <property type="molecule type" value="Genomic_DNA"/>
</dbReference>
<reference evidence="4" key="1">
    <citation type="journal article" date="2014" name="Int. J. Syst. Evol. Microbiol.">
        <title>Complete genome sequence of Corynebacterium casei LMG S-19264T (=DSM 44701T), isolated from a smear-ripened cheese.</title>
        <authorList>
            <consortium name="US DOE Joint Genome Institute (JGI-PGF)"/>
            <person name="Walter F."/>
            <person name="Albersmeier A."/>
            <person name="Kalinowski J."/>
            <person name="Ruckert C."/>
        </authorList>
    </citation>
    <scope>NUCLEOTIDE SEQUENCE</scope>
    <source>
        <strain evidence="4">JCM 4369</strain>
    </source>
</reference>
<evidence type="ECO:0000259" key="3">
    <source>
        <dbReference type="Pfam" id="PF13472"/>
    </source>
</evidence>